<feature type="compositionally biased region" description="Basic residues" evidence="1">
    <location>
        <begin position="1"/>
        <end position="12"/>
    </location>
</feature>
<evidence type="ECO:0000256" key="1">
    <source>
        <dbReference type="SAM" id="MobiDB-lite"/>
    </source>
</evidence>
<organism evidence="2 3">
    <name type="scientific">Romanomermis culicivorax</name>
    <name type="common">Nematode worm</name>
    <dbReference type="NCBI Taxonomy" id="13658"/>
    <lineage>
        <taxon>Eukaryota</taxon>
        <taxon>Metazoa</taxon>
        <taxon>Ecdysozoa</taxon>
        <taxon>Nematoda</taxon>
        <taxon>Enoplea</taxon>
        <taxon>Dorylaimia</taxon>
        <taxon>Mermithida</taxon>
        <taxon>Mermithoidea</taxon>
        <taxon>Mermithidae</taxon>
        <taxon>Romanomermis</taxon>
    </lineage>
</organism>
<reference evidence="3" key="1">
    <citation type="submission" date="2022-11" db="UniProtKB">
        <authorList>
            <consortium name="WormBaseParasite"/>
        </authorList>
    </citation>
    <scope>IDENTIFICATION</scope>
</reference>
<keyword evidence="2" id="KW-1185">Reference proteome</keyword>
<evidence type="ECO:0000313" key="2">
    <source>
        <dbReference type="Proteomes" id="UP000887565"/>
    </source>
</evidence>
<feature type="region of interest" description="Disordered" evidence="1">
    <location>
        <begin position="1"/>
        <end position="37"/>
    </location>
</feature>
<protein>
    <submittedName>
        <fullName evidence="3">Uncharacterized protein</fullName>
    </submittedName>
</protein>
<dbReference type="AlphaFoldDB" id="A0A915KYS1"/>
<feature type="compositionally biased region" description="Basic residues" evidence="1">
    <location>
        <begin position="20"/>
        <end position="37"/>
    </location>
</feature>
<accession>A0A915KYS1</accession>
<dbReference type="WBParaSite" id="nRc.2.0.1.t42642-RA">
    <property type="protein sequence ID" value="nRc.2.0.1.t42642-RA"/>
    <property type="gene ID" value="nRc.2.0.1.g42642"/>
</dbReference>
<sequence length="104" mass="12565">MNKKEKKQKKQQTRKETKEHAKKGKKGSKTNKQTKKHQFGLRLIVDQTVERLAPIKIVQIENERRQFRIEIEISVELANFRIVGRRRQNDKTLQKMRHFKEKKS</sequence>
<evidence type="ECO:0000313" key="3">
    <source>
        <dbReference type="WBParaSite" id="nRc.2.0.1.t42642-RA"/>
    </source>
</evidence>
<proteinExistence type="predicted"/>
<name>A0A915KYS1_ROMCU</name>
<dbReference type="Proteomes" id="UP000887565">
    <property type="component" value="Unplaced"/>
</dbReference>